<feature type="transmembrane region" description="Helical" evidence="1">
    <location>
        <begin position="201"/>
        <end position="225"/>
    </location>
</feature>
<evidence type="ECO:0000313" key="3">
    <source>
        <dbReference type="Proteomes" id="UP000053467"/>
    </source>
</evidence>
<dbReference type="AlphaFoldDB" id="A0A117M5S9"/>
<name>A0A117M5S9_UNCT6</name>
<feature type="transmembrane region" description="Helical" evidence="1">
    <location>
        <begin position="120"/>
        <end position="140"/>
    </location>
</feature>
<dbReference type="EMBL" id="LGGX01000036">
    <property type="protein sequence ID" value="KUK85914.1"/>
    <property type="molecule type" value="Genomic_DNA"/>
</dbReference>
<dbReference type="PANTHER" id="PTHR36434">
    <property type="entry name" value="MEMBRANE PROTEASE YUGP-RELATED"/>
    <property type="match status" value="1"/>
</dbReference>
<sequence length="228" mass="26500">MIFTFQPFYLLLIVPAFLGWFAQWRLRQIYYRYLKKPNKRGIKGGEVAKVLLAYHNLNLPVWQTKRQMVNYYNPQNKTLNFCTNITELASITSLGIVAHEIEHAVQEQEGFHFMNLRNKLAKSLALMGQLSPLIFIWGMLFRNVFLFYSGIILLFMMVVFALVSLPVELNASNRALKTLQEIGLADQEEIKMVAMVLRYAALTYFVEATQKIGTFLFILLLLLMFRKS</sequence>
<proteinExistence type="predicted"/>
<feature type="transmembrane region" description="Helical" evidence="1">
    <location>
        <begin position="6"/>
        <end position="26"/>
    </location>
</feature>
<keyword evidence="1" id="KW-0472">Membrane</keyword>
<reference evidence="3" key="1">
    <citation type="journal article" date="2015" name="MBio">
        <title>Genome-Resolved Metagenomic Analysis Reveals Roles for Candidate Phyla and Other Microbial Community Members in Biogeochemical Transformations in Oil Reservoirs.</title>
        <authorList>
            <person name="Hu P."/>
            <person name="Tom L."/>
            <person name="Singh A."/>
            <person name="Thomas B.C."/>
            <person name="Baker B.J."/>
            <person name="Piceno Y.M."/>
            <person name="Andersen G.L."/>
            <person name="Banfield J.F."/>
        </authorList>
    </citation>
    <scope>NUCLEOTIDE SEQUENCE [LARGE SCALE GENOMIC DNA]</scope>
</reference>
<accession>A0A117M5S9</accession>
<dbReference type="PATRIC" id="fig|1635277.3.peg.1813"/>
<feature type="transmembrane region" description="Helical" evidence="1">
    <location>
        <begin position="146"/>
        <end position="167"/>
    </location>
</feature>
<keyword evidence="1" id="KW-0812">Transmembrane</keyword>
<organism evidence="2 3">
    <name type="scientific">candidate division TA06 bacterium 34_109</name>
    <dbReference type="NCBI Taxonomy" id="1635277"/>
    <lineage>
        <taxon>Bacteria</taxon>
        <taxon>Bacteria division TA06</taxon>
    </lineage>
</organism>
<comment type="caution">
    <text evidence="2">The sequence shown here is derived from an EMBL/GenBank/DDBJ whole genome shotgun (WGS) entry which is preliminary data.</text>
</comment>
<gene>
    <name evidence="2" type="ORF">XE03_1837</name>
</gene>
<protein>
    <submittedName>
        <fullName evidence="2">Peptidase membrane zinc metallopeptidase putative</fullName>
    </submittedName>
</protein>
<keyword evidence="1" id="KW-1133">Transmembrane helix</keyword>
<evidence type="ECO:0000313" key="2">
    <source>
        <dbReference type="EMBL" id="KUK85914.1"/>
    </source>
</evidence>
<dbReference type="Pfam" id="PF04298">
    <property type="entry name" value="Zn_peptidase_2"/>
    <property type="match status" value="1"/>
</dbReference>
<dbReference type="InterPro" id="IPR007395">
    <property type="entry name" value="Zn_peptidase_2"/>
</dbReference>
<dbReference type="Proteomes" id="UP000053467">
    <property type="component" value="Unassembled WGS sequence"/>
</dbReference>
<dbReference type="PANTHER" id="PTHR36434:SF1">
    <property type="entry name" value="MEMBRANE PROTEASE YUGP-RELATED"/>
    <property type="match status" value="1"/>
</dbReference>
<evidence type="ECO:0000256" key="1">
    <source>
        <dbReference type="SAM" id="Phobius"/>
    </source>
</evidence>